<dbReference type="InterPro" id="IPR013709">
    <property type="entry name" value="2-isopropylmalate_synth_dimer"/>
</dbReference>
<dbReference type="InterPro" id="IPR000873">
    <property type="entry name" value="AMP-dep_synth/lig_dom"/>
</dbReference>
<dbReference type="InterPro" id="IPR025110">
    <property type="entry name" value="AMP-bd_C"/>
</dbReference>
<dbReference type="Pfam" id="PF13193">
    <property type="entry name" value="AMP-binding_C"/>
    <property type="match status" value="1"/>
</dbReference>
<dbReference type="InterPro" id="IPR045851">
    <property type="entry name" value="AMP-bd_C_sf"/>
</dbReference>
<dbReference type="SUPFAM" id="SSF89000">
    <property type="entry name" value="post-HMGL domain-like"/>
    <property type="match status" value="1"/>
</dbReference>
<dbReference type="InterPro" id="IPR036237">
    <property type="entry name" value="Xyl_isomerase-like_sf"/>
</dbReference>
<dbReference type="Pfam" id="PF01261">
    <property type="entry name" value="AP_endonuc_2"/>
    <property type="match status" value="1"/>
</dbReference>
<dbReference type="PANTHER" id="PTHR43201">
    <property type="entry name" value="ACYL-COA SYNTHETASE"/>
    <property type="match status" value="1"/>
</dbReference>
<dbReference type="RefSeq" id="WP_235323328.1">
    <property type="nucleotide sequence ID" value="NZ_JAFBIT010000002.1"/>
</dbReference>
<dbReference type="SUPFAM" id="SSF56801">
    <property type="entry name" value="Acetyl-CoA synthetase-like"/>
    <property type="match status" value="1"/>
</dbReference>
<dbReference type="InterPro" id="IPR036230">
    <property type="entry name" value="LeuA_allosteric_dom_sf"/>
</dbReference>
<dbReference type="Pfam" id="PF08502">
    <property type="entry name" value="LeuA_dimer"/>
    <property type="match status" value="1"/>
</dbReference>
<dbReference type="EMBL" id="JAFBIT010000002">
    <property type="protein sequence ID" value="MCF2652268.1"/>
    <property type="molecule type" value="Genomic_DNA"/>
</dbReference>
<dbReference type="Pfam" id="PF00501">
    <property type="entry name" value="AMP-binding"/>
    <property type="match status" value="1"/>
</dbReference>
<reference evidence="5 6" key="1">
    <citation type="submission" date="2020-12" db="EMBL/GenBank/DDBJ databases">
        <title>Whole genome sequences of gut porcine anaerobes.</title>
        <authorList>
            <person name="Kubasova T."/>
            <person name="Jahodarova E."/>
            <person name="Rychlik I."/>
        </authorList>
    </citation>
    <scope>NUCLEOTIDE SEQUENCE [LARGE SCALE GENOMIC DNA]</scope>
    <source>
        <strain evidence="5 6">An867</strain>
    </source>
</reference>
<dbReference type="SMART" id="SM00917">
    <property type="entry name" value="LeuA_dimer"/>
    <property type="match status" value="1"/>
</dbReference>
<evidence type="ECO:0000313" key="6">
    <source>
        <dbReference type="Proteomes" id="UP001299220"/>
    </source>
</evidence>
<protein>
    <submittedName>
        <fullName evidence="5">AMP-binding protein</fullName>
    </submittedName>
</protein>
<sequence length="1026" mass="114916">MKISFSTLACPDYSWTDIYSMAKDLHFDGIEVRGLGDDIFAVKARPFTDSQLPLTVKKLKELGLEIPCLASGCGLKLKENHNQNIVEITQYIVLAQKLGTPYIRVLADLHPEAEGDVDDNYVADVLHVLGVIAEGFGVTLLVETNGVYADTKRLRRLLDAVNCKGVAALWDMHHPYRYMGEAPEETVANLGDYIRHVHVKDSTIVNGELEYRLMGDGDLPLHKMFDALLGIGYDGYVSLEWVKRWSSELSDAGVVFPRFANYMRDYLDERSAEAPLQKNRAGTGEYIWPKETLIDLTFPDVLDKMVEKFPDQPCFRYTELDYTRTYKEFRDDVDTFARSLIAMGVKKGDHVAIWATNVPQWYITFWATTKIGAVLVTVNTAYKIHEAEYLLRQSDTHTLVMVDGYKDSDYVSIIKELCPELETCAPGQLRSKRLPVLRNIITTESSQKGCYSWEEAIALSDTVPQSEVEARRSRIDKNDVCNMQYTSGTTGFPKGVMLTHYNVVNNGKAIGDCMDLSTADRMMIQVPMFHCFGMVLAMTASMTHGTTMSPITAFSPRKGLHCINQEKITAFHGVPTMFIAMLEHPDFEKTDFSHMRTGIMAGSPCPVKVMEDVVQKMHMSEIVITYGQTEASPACTMSKTTDSIETRVATVGGPIFAVECKIVDPETNEDLPDNVDGEFVARGYNIMKGYYKMPEATAAAIDSEGWLHTGDLARRLPDGNYRITGRIKDMIIRGGENIYPKEIEDFLYTNPKVKDVQVIGVPDEQYGEEIMACVVLKDGETSSEEELKDFVRTHMAKHKVPRYVDFVDGFPMNAAGKILKYKMREEAVKKLKLRQKTAFEASNAAASTDFGVNAAVSTIRDKFGFVLPVEMRPGFREEVKRASAELGRQMSPEELFGLFEREYVKVKTPYDLKKYKLFEENDVDGEVVVDFEGTIEHNGEAKRISGKGNGPIDAFFKALESVGVSDYKFVSYSEHAISTGADSKAVSYIHLERDGEALYGVGVDNNISLASIKGIVSAINRFEKSR</sequence>
<dbReference type="InterPro" id="IPR013022">
    <property type="entry name" value="Xyl_isomerase-like_TIM-brl"/>
</dbReference>
<evidence type="ECO:0000256" key="1">
    <source>
        <dbReference type="ARBA" id="ARBA00006432"/>
    </source>
</evidence>
<keyword evidence="6" id="KW-1185">Reference proteome</keyword>
<dbReference type="PANTHER" id="PTHR43201:SF5">
    <property type="entry name" value="MEDIUM-CHAIN ACYL-COA LIGASE ACSF2, MITOCHONDRIAL"/>
    <property type="match status" value="1"/>
</dbReference>
<evidence type="ECO:0000256" key="3">
    <source>
        <dbReference type="ARBA" id="ARBA00022679"/>
    </source>
</evidence>
<keyword evidence="2" id="KW-0436">Ligase</keyword>
<dbReference type="SUPFAM" id="SSF51658">
    <property type="entry name" value="Xylose isomerase-like"/>
    <property type="match status" value="1"/>
</dbReference>
<dbReference type="PROSITE" id="PS00455">
    <property type="entry name" value="AMP_BINDING"/>
    <property type="match status" value="1"/>
</dbReference>
<dbReference type="Gene3D" id="3.30.160.270">
    <property type="match status" value="1"/>
</dbReference>
<dbReference type="InterPro" id="IPR042099">
    <property type="entry name" value="ANL_N_sf"/>
</dbReference>
<dbReference type="Gene3D" id="3.20.20.150">
    <property type="entry name" value="Divalent-metal-dependent TIM barrel enzymes"/>
    <property type="match status" value="1"/>
</dbReference>
<evidence type="ECO:0000256" key="2">
    <source>
        <dbReference type="ARBA" id="ARBA00022598"/>
    </source>
</evidence>
<keyword evidence="3" id="KW-0808">Transferase</keyword>
<comment type="caution">
    <text evidence="5">The sequence shown here is derived from an EMBL/GenBank/DDBJ whole genome shotgun (WGS) entry which is preliminary data.</text>
</comment>
<gene>
    <name evidence="5" type="ORF">JQM67_06605</name>
</gene>
<dbReference type="InterPro" id="IPR020845">
    <property type="entry name" value="AMP-binding_CS"/>
</dbReference>
<organism evidence="5 6">
    <name type="scientific">Anaeromassilibacillus senegalensis</name>
    <dbReference type="NCBI Taxonomy" id="1673717"/>
    <lineage>
        <taxon>Bacteria</taxon>
        <taxon>Bacillati</taxon>
        <taxon>Bacillota</taxon>
        <taxon>Clostridia</taxon>
        <taxon>Eubacteriales</taxon>
        <taxon>Acutalibacteraceae</taxon>
        <taxon>Anaeromassilibacillus</taxon>
    </lineage>
</organism>
<feature type="domain" description="2-isopropylmalate synthase LeuA allosteric (dimerisation)" evidence="4">
    <location>
        <begin position="889"/>
        <end position="1023"/>
    </location>
</feature>
<accession>A0ABS9CNT1</accession>
<dbReference type="Gene3D" id="3.40.50.12780">
    <property type="entry name" value="N-terminal domain of ligase-like"/>
    <property type="match status" value="1"/>
</dbReference>
<dbReference type="SUPFAM" id="SSF110921">
    <property type="entry name" value="2-isopropylmalate synthase LeuA, allosteric (dimerisation) domain"/>
    <property type="match status" value="1"/>
</dbReference>
<evidence type="ECO:0000259" key="4">
    <source>
        <dbReference type="SMART" id="SM00917"/>
    </source>
</evidence>
<dbReference type="Proteomes" id="UP001299220">
    <property type="component" value="Unassembled WGS sequence"/>
</dbReference>
<comment type="similarity">
    <text evidence="1">Belongs to the ATP-dependent AMP-binding enzyme family.</text>
</comment>
<name>A0ABS9CNT1_9FIRM</name>
<dbReference type="CDD" id="cd05917">
    <property type="entry name" value="FACL_like_2"/>
    <property type="match status" value="1"/>
</dbReference>
<dbReference type="Gene3D" id="3.30.300.30">
    <property type="match status" value="1"/>
</dbReference>
<evidence type="ECO:0000313" key="5">
    <source>
        <dbReference type="EMBL" id="MCF2652268.1"/>
    </source>
</evidence>
<proteinExistence type="inferred from homology"/>